<organism evidence="1 2">
    <name type="scientific">Habropoda laboriosa</name>
    <dbReference type="NCBI Taxonomy" id="597456"/>
    <lineage>
        <taxon>Eukaryota</taxon>
        <taxon>Metazoa</taxon>
        <taxon>Ecdysozoa</taxon>
        <taxon>Arthropoda</taxon>
        <taxon>Hexapoda</taxon>
        <taxon>Insecta</taxon>
        <taxon>Pterygota</taxon>
        <taxon>Neoptera</taxon>
        <taxon>Endopterygota</taxon>
        <taxon>Hymenoptera</taxon>
        <taxon>Apocrita</taxon>
        <taxon>Aculeata</taxon>
        <taxon>Apoidea</taxon>
        <taxon>Anthophila</taxon>
        <taxon>Apidae</taxon>
        <taxon>Habropoda</taxon>
    </lineage>
</organism>
<dbReference type="InterPro" id="IPR036770">
    <property type="entry name" value="Ankyrin_rpt-contain_sf"/>
</dbReference>
<evidence type="ECO:0000313" key="1">
    <source>
        <dbReference type="EMBL" id="KOC60159.1"/>
    </source>
</evidence>
<feature type="non-terminal residue" evidence="1">
    <location>
        <position position="1"/>
    </location>
</feature>
<name>A0A0L7QNL1_9HYME</name>
<evidence type="ECO:0000313" key="2">
    <source>
        <dbReference type="Proteomes" id="UP000053825"/>
    </source>
</evidence>
<dbReference type="SUPFAM" id="SSF48403">
    <property type="entry name" value="Ankyrin repeat"/>
    <property type="match status" value="1"/>
</dbReference>
<dbReference type="EMBL" id="KQ414855">
    <property type="protein sequence ID" value="KOC60159.1"/>
    <property type="molecule type" value="Genomic_DNA"/>
</dbReference>
<dbReference type="Proteomes" id="UP000053825">
    <property type="component" value="Unassembled WGS sequence"/>
</dbReference>
<proteinExistence type="predicted"/>
<gene>
    <name evidence="1" type="ORF">WH47_08149</name>
</gene>
<sequence>GADPFLTTITGENALCMAIYYFLGNPTENDFSCLDMLVKTGCGFGFEDKWYNILLEMTFSSNHTRLVHWLILHCKLPSYKILRCSSTPPILN</sequence>
<protein>
    <submittedName>
        <fullName evidence="1">Uncharacterized protein</fullName>
    </submittedName>
</protein>
<dbReference type="OrthoDB" id="539213at2759"/>
<dbReference type="AlphaFoldDB" id="A0A0L7QNL1"/>
<reference evidence="1 2" key="1">
    <citation type="submission" date="2015-07" db="EMBL/GenBank/DDBJ databases">
        <title>The genome of Habropoda laboriosa.</title>
        <authorList>
            <person name="Pan H."/>
            <person name="Kapheim K."/>
        </authorList>
    </citation>
    <scope>NUCLEOTIDE SEQUENCE [LARGE SCALE GENOMIC DNA]</scope>
    <source>
        <strain evidence="1">0110345459</strain>
    </source>
</reference>
<keyword evidence="2" id="KW-1185">Reference proteome</keyword>
<accession>A0A0L7QNL1</accession>